<reference evidence="1 2" key="1">
    <citation type="journal article" date="2015" name="Sci. Rep.">
        <title>The power of single molecule real-time sequencing technology in the de novo assembly of a eukaryotic genome.</title>
        <authorList>
            <person name="Sakai H."/>
            <person name="Naito K."/>
            <person name="Ogiso-Tanaka E."/>
            <person name="Takahashi Y."/>
            <person name="Iseki K."/>
            <person name="Muto C."/>
            <person name="Satou K."/>
            <person name="Teruya K."/>
            <person name="Shiroma A."/>
            <person name="Shimoji M."/>
            <person name="Hirano T."/>
            <person name="Itoh T."/>
            <person name="Kaga A."/>
            <person name="Tomooka N."/>
        </authorList>
    </citation>
    <scope>NUCLEOTIDE SEQUENCE [LARGE SCALE GENOMIC DNA]</scope>
    <source>
        <strain evidence="2">cv. Shumari</strain>
    </source>
</reference>
<accession>A0A0S3SMZ6</accession>
<name>A0A0S3SMZ6_PHAAN</name>
<dbReference type="AlphaFoldDB" id="A0A0S3SMZ6"/>
<dbReference type="Proteomes" id="UP000291084">
    <property type="component" value="Chromosome 8"/>
</dbReference>
<dbReference type="EMBL" id="AP015041">
    <property type="protein sequence ID" value="BAT94191.1"/>
    <property type="molecule type" value="Genomic_DNA"/>
</dbReference>
<protein>
    <submittedName>
        <fullName evidence="1">Uncharacterized protein</fullName>
    </submittedName>
</protein>
<evidence type="ECO:0000313" key="2">
    <source>
        <dbReference type="Proteomes" id="UP000291084"/>
    </source>
</evidence>
<sequence length="116" mass="14252">MKTQNRIILRSTSFLSRSLRTNRHPKQLRIHLLRRVLTRAPLRRHQTKRLYRIGTTVRFRGCVIRHEIEYVVAERSHLFQFLHQKNVLLSQPLVLVQQLCRNSRRRRVRRDHLFLR</sequence>
<evidence type="ECO:0000313" key="1">
    <source>
        <dbReference type="EMBL" id="BAT94191.1"/>
    </source>
</evidence>
<keyword evidence="2" id="KW-1185">Reference proteome</keyword>
<gene>
    <name evidence="1" type="primary">Vigan.08G076800</name>
    <name evidence="1" type="ORF">VIGAN_08076800</name>
</gene>
<proteinExistence type="predicted"/>
<organism evidence="1 2">
    <name type="scientific">Vigna angularis var. angularis</name>
    <dbReference type="NCBI Taxonomy" id="157739"/>
    <lineage>
        <taxon>Eukaryota</taxon>
        <taxon>Viridiplantae</taxon>
        <taxon>Streptophyta</taxon>
        <taxon>Embryophyta</taxon>
        <taxon>Tracheophyta</taxon>
        <taxon>Spermatophyta</taxon>
        <taxon>Magnoliopsida</taxon>
        <taxon>eudicotyledons</taxon>
        <taxon>Gunneridae</taxon>
        <taxon>Pentapetalae</taxon>
        <taxon>rosids</taxon>
        <taxon>fabids</taxon>
        <taxon>Fabales</taxon>
        <taxon>Fabaceae</taxon>
        <taxon>Papilionoideae</taxon>
        <taxon>50 kb inversion clade</taxon>
        <taxon>NPAAA clade</taxon>
        <taxon>indigoferoid/millettioid clade</taxon>
        <taxon>Phaseoleae</taxon>
        <taxon>Vigna</taxon>
    </lineage>
</organism>